<dbReference type="PANTHER" id="PTHR10612:SF34">
    <property type="entry name" value="APOLIPOPROTEIN D"/>
    <property type="match status" value="1"/>
</dbReference>
<dbReference type="Pfam" id="PF08212">
    <property type="entry name" value="Lipocalin_2"/>
    <property type="match status" value="1"/>
</dbReference>
<reference evidence="3" key="1">
    <citation type="submission" date="2023-10" db="EMBL/GenBank/DDBJ databases">
        <authorList>
            <person name="Chen Y."/>
            <person name="Shah S."/>
            <person name="Dougan E. K."/>
            <person name="Thang M."/>
            <person name="Chan C."/>
        </authorList>
    </citation>
    <scope>NUCLEOTIDE SEQUENCE [LARGE SCALE GENOMIC DNA]</scope>
</reference>
<proteinExistence type="predicted"/>
<feature type="chain" id="PRO_5047475056" description="Lipocalin/cytosolic fatty-acid binding domain-containing protein" evidence="1">
    <location>
        <begin position="20"/>
        <end position="255"/>
    </location>
</feature>
<name>A0ABN9SMX4_9DINO</name>
<evidence type="ECO:0000313" key="4">
    <source>
        <dbReference type="Proteomes" id="UP001189429"/>
    </source>
</evidence>
<evidence type="ECO:0000313" key="3">
    <source>
        <dbReference type="EMBL" id="CAK0833199.1"/>
    </source>
</evidence>
<comment type="caution">
    <text evidence="3">The sequence shown here is derived from an EMBL/GenBank/DDBJ whole genome shotgun (WGS) entry which is preliminary data.</text>
</comment>
<organism evidence="3 4">
    <name type="scientific">Prorocentrum cordatum</name>
    <dbReference type="NCBI Taxonomy" id="2364126"/>
    <lineage>
        <taxon>Eukaryota</taxon>
        <taxon>Sar</taxon>
        <taxon>Alveolata</taxon>
        <taxon>Dinophyceae</taxon>
        <taxon>Prorocentrales</taxon>
        <taxon>Prorocentraceae</taxon>
        <taxon>Prorocentrum</taxon>
    </lineage>
</organism>
<protein>
    <recommendedName>
        <fullName evidence="2">Lipocalin/cytosolic fatty-acid binding domain-containing protein</fullName>
    </recommendedName>
</protein>
<keyword evidence="4" id="KW-1185">Reference proteome</keyword>
<evidence type="ECO:0000256" key="1">
    <source>
        <dbReference type="SAM" id="SignalP"/>
    </source>
</evidence>
<dbReference type="SUPFAM" id="SSF50814">
    <property type="entry name" value="Lipocalins"/>
    <property type="match status" value="1"/>
</dbReference>
<dbReference type="InterPro" id="IPR012674">
    <property type="entry name" value="Calycin"/>
</dbReference>
<dbReference type="InterPro" id="IPR000566">
    <property type="entry name" value="Lipocln_cytosolic_FA-bd_dom"/>
</dbReference>
<keyword evidence="1" id="KW-0732">Signal</keyword>
<dbReference type="PANTHER" id="PTHR10612">
    <property type="entry name" value="APOLIPOPROTEIN D"/>
    <property type="match status" value="1"/>
</dbReference>
<evidence type="ECO:0000259" key="2">
    <source>
        <dbReference type="Pfam" id="PF08212"/>
    </source>
</evidence>
<sequence>MQPALTMALALGALPTSLAHCWWGCHNGEYEAWWSWSCRCEAGWQGQCCEAPVCQALDVQADVDLDEWTRATWYIQEQQVTGYQPEESLYCVTATYERGTDAWVPFFSGEVIEVYNQANVGAVNGPLQNDDEQTLCARLQDESEPGKLSVAPCFLPNLLSGPYWIIAIGKDGAGKYNWAVVIGGEPTEKFSDGCTTTTAGINGAGLWLFSRTPVASEEEMTSMRAALTAQGISTSQLRQVAQTGCTYNGAYIKPS</sequence>
<feature type="domain" description="Lipocalin/cytosolic fatty-acid binding" evidence="2">
    <location>
        <begin position="136"/>
        <end position="242"/>
    </location>
</feature>
<accession>A0ABN9SMX4</accession>
<gene>
    <name evidence="3" type="ORF">PCOR1329_LOCUS30970</name>
</gene>
<feature type="signal peptide" evidence="1">
    <location>
        <begin position="1"/>
        <end position="19"/>
    </location>
</feature>
<dbReference type="Proteomes" id="UP001189429">
    <property type="component" value="Unassembled WGS sequence"/>
</dbReference>
<dbReference type="Gene3D" id="2.40.128.20">
    <property type="match status" value="1"/>
</dbReference>
<dbReference type="EMBL" id="CAUYUJ010012071">
    <property type="protein sequence ID" value="CAK0833199.1"/>
    <property type="molecule type" value="Genomic_DNA"/>
</dbReference>